<dbReference type="PANTHER" id="PTHR34107:SF4">
    <property type="entry name" value="SLL1222 PROTEIN"/>
    <property type="match status" value="1"/>
</dbReference>
<accession>A0A932CPJ0</accession>
<keyword evidence="2" id="KW-0378">Hydrolase</keyword>
<dbReference type="InterPro" id="IPR012296">
    <property type="entry name" value="Nuclease_put_TT1808"/>
</dbReference>
<dbReference type="InterPro" id="IPR011335">
    <property type="entry name" value="Restrct_endonuc-II-like"/>
</dbReference>
<gene>
    <name evidence="2" type="ORF">HYY20_08700</name>
</gene>
<dbReference type="PANTHER" id="PTHR34107">
    <property type="entry name" value="SLL0198 PROTEIN-RELATED"/>
    <property type="match status" value="1"/>
</dbReference>
<proteinExistence type="predicted"/>
<dbReference type="SUPFAM" id="SSF52980">
    <property type="entry name" value="Restriction endonuclease-like"/>
    <property type="match status" value="1"/>
</dbReference>
<name>A0A932CPJ0_UNCTE</name>
<comment type="caution">
    <text evidence="2">The sequence shown here is derived from an EMBL/GenBank/DDBJ whole genome shotgun (WGS) entry which is preliminary data.</text>
</comment>
<dbReference type="InterPro" id="IPR008538">
    <property type="entry name" value="Uma2"/>
</dbReference>
<evidence type="ECO:0000259" key="1">
    <source>
        <dbReference type="Pfam" id="PF05685"/>
    </source>
</evidence>
<dbReference type="Gene3D" id="3.90.1570.10">
    <property type="entry name" value="tt1808, chain A"/>
    <property type="match status" value="1"/>
</dbReference>
<dbReference type="EMBL" id="JACPRF010000264">
    <property type="protein sequence ID" value="MBI2876947.1"/>
    <property type="molecule type" value="Genomic_DNA"/>
</dbReference>
<organism evidence="2 3">
    <name type="scientific">Tectimicrobiota bacterium</name>
    <dbReference type="NCBI Taxonomy" id="2528274"/>
    <lineage>
        <taxon>Bacteria</taxon>
        <taxon>Pseudomonadati</taxon>
        <taxon>Nitrospinota/Tectimicrobiota group</taxon>
        <taxon>Candidatus Tectimicrobiota</taxon>
    </lineage>
</organism>
<evidence type="ECO:0000313" key="2">
    <source>
        <dbReference type="EMBL" id="MBI2876947.1"/>
    </source>
</evidence>
<reference evidence="2" key="1">
    <citation type="submission" date="2020-07" db="EMBL/GenBank/DDBJ databases">
        <title>Huge and variable diversity of episymbiotic CPR bacteria and DPANN archaea in groundwater ecosystems.</title>
        <authorList>
            <person name="He C.Y."/>
            <person name="Keren R."/>
            <person name="Whittaker M."/>
            <person name="Farag I.F."/>
            <person name="Doudna J."/>
            <person name="Cate J.H.D."/>
            <person name="Banfield J.F."/>
        </authorList>
    </citation>
    <scope>NUCLEOTIDE SEQUENCE</scope>
    <source>
        <strain evidence="2">NC_groundwater_672_Ag_B-0.1um_62_36</strain>
    </source>
</reference>
<sequence>MVNTPRTLSQPRLALAEFYRLPEGPPYYEYEDGILIEMNRPTPRHQQVLGEIYGELRSYLREHPMGLLLLEVNVELLGRKVYTPDLILTPQEQAGQPNPQEALSVVPALIVEVLSPSTVGHDQVTKLNTYCQAGVPWHWIIDPEALTILEYRLAKDGHYMVHTAVERGQVFRPGLFPGLEIDLCALLGEEPAPAGS</sequence>
<dbReference type="Proteomes" id="UP000769766">
    <property type="component" value="Unassembled WGS sequence"/>
</dbReference>
<dbReference type="GO" id="GO:0004519">
    <property type="term" value="F:endonuclease activity"/>
    <property type="evidence" value="ECO:0007669"/>
    <property type="project" value="UniProtKB-KW"/>
</dbReference>
<dbReference type="CDD" id="cd06260">
    <property type="entry name" value="DUF820-like"/>
    <property type="match status" value="1"/>
</dbReference>
<keyword evidence="2" id="KW-0540">Nuclease</keyword>
<evidence type="ECO:0000313" key="3">
    <source>
        <dbReference type="Proteomes" id="UP000769766"/>
    </source>
</evidence>
<keyword evidence="2" id="KW-0255">Endonuclease</keyword>
<dbReference type="AlphaFoldDB" id="A0A932CPJ0"/>
<feature type="domain" description="Putative restriction endonuclease" evidence="1">
    <location>
        <begin position="16"/>
        <end position="183"/>
    </location>
</feature>
<dbReference type="Pfam" id="PF05685">
    <property type="entry name" value="Uma2"/>
    <property type="match status" value="1"/>
</dbReference>
<protein>
    <submittedName>
        <fullName evidence="2">Uma2 family endonuclease</fullName>
    </submittedName>
</protein>